<gene>
    <name evidence="2" type="ORF">ACIBP5_29880</name>
</gene>
<accession>A0ABW8ABU4</accession>
<feature type="chain" id="PRO_5045341319" description="Secreted protein" evidence="1">
    <location>
        <begin position="29"/>
        <end position="108"/>
    </location>
</feature>
<dbReference type="EMBL" id="JBITMB010000008">
    <property type="protein sequence ID" value="MFI7444201.1"/>
    <property type="molecule type" value="Genomic_DNA"/>
</dbReference>
<evidence type="ECO:0008006" key="4">
    <source>
        <dbReference type="Google" id="ProtNLM"/>
    </source>
</evidence>
<sequence>MRVLSAVTFSAAVLAALASPALTGAASASPAPPYNCWSNTTESGGEGGCTAGYGYARVAVVCANDFNKRTTVYGPWESVTPSGGYTSFRDCPSTYPYPVSTSVQKKAL</sequence>
<reference evidence="2 3" key="1">
    <citation type="submission" date="2024-10" db="EMBL/GenBank/DDBJ databases">
        <title>The Natural Products Discovery Center: Release of the First 8490 Sequenced Strains for Exploring Actinobacteria Biosynthetic Diversity.</title>
        <authorList>
            <person name="Kalkreuter E."/>
            <person name="Kautsar S.A."/>
            <person name="Yang D."/>
            <person name="Bader C.D."/>
            <person name="Teijaro C.N."/>
            <person name="Fluegel L."/>
            <person name="Davis C.M."/>
            <person name="Simpson J.R."/>
            <person name="Lauterbach L."/>
            <person name="Steele A.D."/>
            <person name="Gui C."/>
            <person name="Meng S."/>
            <person name="Li G."/>
            <person name="Viehrig K."/>
            <person name="Ye F."/>
            <person name="Su P."/>
            <person name="Kiefer A.F."/>
            <person name="Nichols A."/>
            <person name="Cepeda A.J."/>
            <person name="Yan W."/>
            <person name="Fan B."/>
            <person name="Jiang Y."/>
            <person name="Adhikari A."/>
            <person name="Zheng C.-J."/>
            <person name="Schuster L."/>
            <person name="Cowan T.M."/>
            <person name="Smanski M.J."/>
            <person name="Chevrette M.G."/>
            <person name="De Carvalho L.P.S."/>
            <person name="Shen B."/>
        </authorList>
    </citation>
    <scope>NUCLEOTIDE SEQUENCE [LARGE SCALE GENOMIC DNA]</scope>
    <source>
        <strain evidence="2 3">NPDC049503</strain>
    </source>
</reference>
<organism evidence="2 3">
    <name type="scientific">Nonomuraea indica</name>
    <dbReference type="NCBI Taxonomy" id="1581193"/>
    <lineage>
        <taxon>Bacteria</taxon>
        <taxon>Bacillati</taxon>
        <taxon>Actinomycetota</taxon>
        <taxon>Actinomycetes</taxon>
        <taxon>Streptosporangiales</taxon>
        <taxon>Streptosporangiaceae</taxon>
        <taxon>Nonomuraea</taxon>
    </lineage>
</organism>
<proteinExistence type="predicted"/>
<evidence type="ECO:0000256" key="1">
    <source>
        <dbReference type="SAM" id="SignalP"/>
    </source>
</evidence>
<feature type="signal peptide" evidence="1">
    <location>
        <begin position="1"/>
        <end position="28"/>
    </location>
</feature>
<protein>
    <recommendedName>
        <fullName evidence="4">Secreted protein</fullName>
    </recommendedName>
</protein>
<evidence type="ECO:0000313" key="3">
    <source>
        <dbReference type="Proteomes" id="UP001612928"/>
    </source>
</evidence>
<keyword evidence="3" id="KW-1185">Reference proteome</keyword>
<evidence type="ECO:0000313" key="2">
    <source>
        <dbReference type="EMBL" id="MFI7444201.1"/>
    </source>
</evidence>
<keyword evidence="1" id="KW-0732">Signal</keyword>
<comment type="caution">
    <text evidence="2">The sequence shown here is derived from an EMBL/GenBank/DDBJ whole genome shotgun (WGS) entry which is preliminary data.</text>
</comment>
<dbReference type="RefSeq" id="WP_397024442.1">
    <property type="nucleotide sequence ID" value="NZ_JBITMB010000008.1"/>
</dbReference>
<name>A0ABW8ABU4_9ACTN</name>
<dbReference type="Proteomes" id="UP001612928">
    <property type="component" value="Unassembled WGS sequence"/>
</dbReference>